<protein>
    <recommendedName>
        <fullName evidence="8">Creatininase</fullName>
    </recommendedName>
</protein>
<gene>
    <name evidence="6" type="ORF">GEMMAAP_17545</name>
</gene>
<keyword evidence="4" id="KW-0862">Zinc</keyword>
<keyword evidence="2" id="KW-0479">Metal-binding</keyword>
<dbReference type="InterPro" id="IPR003785">
    <property type="entry name" value="Creatininase/forma_Hydrolase"/>
</dbReference>
<evidence type="ECO:0000256" key="4">
    <source>
        <dbReference type="ARBA" id="ARBA00022833"/>
    </source>
</evidence>
<dbReference type="eggNOG" id="COG1402">
    <property type="taxonomic scope" value="Bacteria"/>
</dbReference>
<keyword evidence="3" id="KW-0378">Hydrolase</keyword>
<evidence type="ECO:0000313" key="6">
    <source>
        <dbReference type="EMBL" id="AMW06983.1"/>
    </source>
</evidence>
<dbReference type="KEGG" id="gph:GEMMAAP_17545"/>
<dbReference type="PANTHER" id="PTHR35005">
    <property type="entry name" value="3-DEHYDRO-SCYLLO-INOSOSE HYDROLASE"/>
    <property type="match status" value="1"/>
</dbReference>
<evidence type="ECO:0000313" key="7">
    <source>
        <dbReference type="Proteomes" id="UP000076404"/>
    </source>
</evidence>
<name>A0A145Q5P8_9BACT</name>
<organism evidence="6 7">
    <name type="scientific">Gemmatimonas phototrophica</name>
    <dbReference type="NCBI Taxonomy" id="1379270"/>
    <lineage>
        <taxon>Bacteria</taxon>
        <taxon>Pseudomonadati</taxon>
        <taxon>Gemmatimonadota</taxon>
        <taxon>Gemmatimonadia</taxon>
        <taxon>Gemmatimonadales</taxon>
        <taxon>Gemmatimonadaceae</taxon>
        <taxon>Gemmatimonas</taxon>
    </lineage>
</organism>
<dbReference type="InterPro" id="IPR024087">
    <property type="entry name" value="Creatininase-like_sf"/>
</dbReference>
<dbReference type="GO" id="GO:0016811">
    <property type="term" value="F:hydrolase activity, acting on carbon-nitrogen (but not peptide) bonds, in linear amides"/>
    <property type="evidence" value="ECO:0007669"/>
    <property type="project" value="TreeGrafter"/>
</dbReference>
<comment type="similarity">
    <text evidence="5">Belongs to the creatininase superfamily.</text>
</comment>
<dbReference type="STRING" id="1379270.GEMMAAP_17545"/>
<dbReference type="PANTHER" id="PTHR35005:SF1">
    <property type="entry name" value="2-AMINO-5-FORMYLAMINO-6-RIBOSYLAMINOPYRIMIDIN-4(3H)-ONE 5'-MONOPHOSPHATE DEFORMYLASE"/>
    <property type="match status" value="1"/>
</dbReference>
<evidence type="ECO:0000256" key="1">
    <source>
        <dbReference type="ARBA" id="ARBA00001947"/>
    </source>
</evidence>
<proteinExistence type="inferred from homology"/>
<dbReference type="Gene3D" id="3.40.50.10310">
    <property type="entry name" value="Creatininase"/>
    <property type="match status" value="1"/>
</dbReference>
<sequence>MALPLRAQDRPDPLAMPYMEAMTWTEIRDAIGAGRKVAIIPTGGTEQNGPHMVMGKHNYIVTFAAGVLANRLGNALVAPTLQYVPEGDYTRPGFGDKPGVISLLQPAYEQVLDAAVRSLKVHGFTDIILIGDSGGNQRGMVNVAKVLNTEWGGSGVRVHAITDYYEQGRTLIRDYLNKTYGWSEQVVGSHAGTSDTSQLLYVFAQGIRTDKLALNGGSPDAGVQGDPTKASAEIGKIAIDFKVNAALAQFRASSGGAKP</sequence>
<evidence type="ECO:0008006" key="8">
    <source>
        <dbReference type="Google" id="ProtNLM"/>
    </source>
</evidence>
<accession>A0A145Q5P8</accession>
<evidence type="ECO:0000256" key="5">
    <source>
        <dbReference type="ARBA" id="ARBA00024029"/>
    </source>
</evidence>
<evidence type="ECO:0000256" key="3">
    <source>
        <dbReference type="ARBA" id="ARBA00022801"/>
    </source>
</evidence>
<dbReference type="SUPFAM" id="SSF102215">
    <property type="entry name" value="Creatininase"/>
    <property type="match status" value="1"/>
</dbReference>
<dbReference type="GO" id="GO:0046872">
    <property type="term" value="F:metal ion binding"/>
    <property type="evidence" value="ECO:0007669"/>
    <property type="project" value="UniProtKB-KW"/>
</dbReference>
<comment type="cofactor">
    <cofactor evidence="1">
        <name>Zn(2+)</name>
        <dbReference type="ChEBI" id="CHEBI:29105"/>
    </cofactor>
</comment>
<dbReference type="Proteomes" id="UP000076404">
    <property type="component" value="Chromosome"/>
</dbReference>
<keyword evidence="7" id="KW-1185">Reference proteome</keyword>
<dbReference type="GO" id="GO:0009231">
    <property type="term" value="P:riboflavin biosynthetic process"/>
    <property type="evidence" value="ECO:0007669"/>
    <property type="project" value="TreeGrafter"/>
</dbReference>
<reference evidence="6 7" key="2">
    <citation type="journal article" date="2016" name="Environ. Microbiol. Rep.">
        <title>Metagenomic evidence for the presence of phototrophic Gemmatimonadetes bacteria in diverse environments.</title>
        <authorList>
            <person name="Zeng Y."/>
            <person name="Baumbach J."/>
            <person name="Barbosa E.G."/>
            <person name="Azevedo V."/>
            <person name="Zhang C."/>
            <person name="Koblizek M."/>
        </authorList>
    </citation>
    <scope>NUCLEOTIDE SEQUENCE [LARGE SCALE GENOMIC DNA]</scope>
    <source>
        <strain evidence="6 7">AP64</strain>
    </source>
</reference>
<dbReference type="AlphaFoldDB" id="A0A145Q5P8"/>
<reference evidence="6 7" key="1">
    <citation type="journal article" date="2014" name="Proc. Natl. Acad. Sci. U.S.A.">
        <title>Functional type 2 photosynthetic reaction centers found in the rare bacterial phylum Gemmatimonadetes.</title>
        <authorList>
            <person name="Zeng Y."/>
            <person name="Feng F."/>
            <person name="Medova H."/>
            <person name="Dean J."/>
            <person name="Koblizek M."/>
        </authorList>
    </citation>
    <scope>NUCLEOTIDE SEQUENCE [LARGE SCALE GENOMIC DNA]</scope>
    <source>
        <strain evidence="6 7">AP64</strain>
    </source>
</reference>
<dbReference type="Pfam" id="PF02633">
    <property type="entry name" value="Creatininase"/>
    <property type="match status" value="1"/>
</dbReference>
<evidence type="ECO:0000256" key="2">
    <source>
        <dbReference type="ARBA" id="ARBA00022723"/>
    </source>
</evidence>
<dbReference type="EMBL" id="CP011454">
    <property type="protein sequence ID" value="AMW06983.1"/>
    <property type="molecule type" value="Genomic_DNA"/>
</dbReference>